<reference evidence="1" key="1">
    <citation type="submission" date="2021-01" db="EMBL/GenBank/DDBJ databases">
        <title>Whole genome shotgun sequence of Sinosporangium siamense NBRC 109515.</title>
        <authorList>
            <person name="Komaki H."/>
            <person name="Tamura T."/>
        </authorList>
    </citation>
    <scope>NUCLEOTIDE SEQUENCE</scope>
    <source>
        <strain evidence="1">NBRC 109515</strain>
    </source>
</reference>
<organism evidence="1 2">
    <name type="scientific">Sinosporangium siamense</name>
    <dbReference type="NCBI Taxonomy" id="1367973"/>
    <lineage>
        <taxon>Bacteria</taxon>
        <taxon>Bacillati</taxon>
        <taxon>Actinomycetota</taxon>
        <taxon>Actinomycetes</taxon>
        <taxon>Streptosporangiales</taxon>
        <taxon>Streptosporangiaceae</taxon>
        <taxon>Sinosporangium</taxon>
    </lineage>
</organism>
<sequence length="175" mass="18551">MSTFVPTASTPAASSDKAPLVDVSVTKVRCPGNNAGVVMSAGEGEGQVGFTVRRDGAFMYDGLLNPSAKRTVDVNVGSRKSAEIAVEIEGQGTANYKVTSGCAGKRHNRQGKAHALPRTGPPADLMGKIATAGGLVLTGGVIWWFGVIWPRPRPDTPICVDRSRYGRRRYPNLKL</sequence>
<comment type="caution">
    <text evidence="1">The sequence shown here is derived from an EMBL/GenBank/DDBJ whole genome shotgun (WGS) entry which is preliminary data.</text>
</comment>
<dbReference type="EMBL" id="BOOW01000009">
    <property type="protein sequence ID" value="GII91300.1"/>
    <property type="molecule type" value="Genomic_DNA"/>
</dbReference>
<dbReference type="AlphaFoldDB" id="A0A919RCA6"/>
<gene>
    <name evidence="1" type="ORF">Ssi02_15310</name>
</gene>
<protein>
    <submittedName>
        <fullName evidence="1">Uncharacterized protein</fullName>
    </submittedName>
</protein>
<dbReference type="Proteomes" id="UP000606172">
    <property type="component" value="Unassembled WGS sequence"/>
</dbReference>
<dbReference type="RefSeq" id="WP_204022603.1">
    <property type="nucleotide sequence ID" value="NZ_BOOW01000009.1"/>
</dbReference>
<evidence type="ECO:0000313" key="2">
    <source>
        <dbReference type="Proteomes" id="UP000606172"/>
    </source>
</evidence>
<accession>A0A919RCA6</accession>
<name>A0A919RCA6_9ACTN</name>
<proteinExistence type="predicted"/>
<keyword evidence="2" id="KW-1185">Reference proteome</keyword>
<evidence type="ECO:0000313" key="1">
    <source>
        <dbReference type="EMBL" id="GII91300.1"/>
    </source>
</evidence>